<dbReference type="Proteomes" id="UP001164743">
    <property type="component" value="Chromosome 8A"/>
</dbReference>
<dbReference type="EMBL" id="CP110428">
    <property type="protein sequence ID" value="WAQ87871.1"/>
    <property type="molecule type" value="Genomic_DNA"/>
</dbReference>
<feature type="region of interest" description="Disordered" evidence="1">
    <location>
        <begin position="45"/>
        <end position="80"/>
    </location>
</feature>
<feature type="region of interest" description="Disordered" evidence="1">
    <location>
        <begin position="99"/>
        <end position="122"/>
    </location>
</feature>
<evidence type="ECO:0000313" key="3">
    <source>
        <dbReference type="Proteomes" id="UP001164743"/>
    </source>
</evidence>
<dbReference type="GeneID" id="77813137"/>
<reference evidence="2" key="1">
    <citation type="submission" date="2022-10" db="EMBL/GenBank/DDBJ databases">
        <title>Puccinia triticina Genome sequencing and assembly.</title>
        <authorList>
            <person name="Li C."/>
        </authorList>
    </citation>
    <scope>NUCLEOTIDE SEQUENCE</scope>
    <source>
        <strain evidence="2">Pt15</strain>
    </source>
</reference>
<evidence type="ECO:0000313" key="2">
    <source>
        <dbReference type="EMBL" id="WAQ87871.1"/>
    </source>
</evidence>
<name>A0ABY7CRI0_9BASI</name>
<dbReference type="RefSeq" id="XP_053023426.1">
    <property type="nucleotide sequence ID" value="XM_053172242.1"/>
</dbReference>
<sequence>MPNNFEDNYDMLQDHDDFMLPSLSQINQWLADNIQQRGSPISIIQTSEQSNLPPSTTQDQQLGKEDTDLAQDGKHSQQVDDKKIKINVEYKFFFIIPEDKPTNPRQKKRKASNNDKKCKPLPSTPGLVHFNWDANVKNLGAFKKAAIKAIGLLDDEEMAADVMEHATEQEDDGEIIWSATIPHGGCFANKNKATLTDNNDLSDFLDKCKGPCKERRFTITMIQKDPKLLAQVAAMMGWTTGPWAWQGGPQANIAGLMNLTEIGTPPNAVRSPNIAQLAASTQEQQTVPLSTVPSNDNLKLNDFFQLAHVEPNQNLLDGLEELGIAHYSHFHSSSAKDLKDAGVKMGHARILMDNLKKYKQYIKSHHNGNHA</sequence>
<evidence type="ECO:0008006" key="4">
    <source>
        <dbReference type="Google" id="ProtNLM"/>
    </source>
</evidence>
<feature type="compositionally biased region" description="Basic and acidic residues" evidence="1">
    <location>
        <begin position="62"/>
        <end position="80"/>
    </location>
</feature>
<keyword evidence="3" id="KW-1185">Reference proteome</keyword>
<organism evidence="2 3">
    <name type="scientific">Puccinia triticina</name>
    <dbReference type="NCBI Taxonomy" id="208348"/>
    <lineage>
        <taxon>Eukaryota</taxon>
        <taxon>Fungi</taxon>
        <taxon>Dikarya</taxon>
        <taxon>Basidiomycota</taxon>
        <taxon>Pucciniomycotina</taxon>
        <taxon>Pucciniomycetes</taxon>
        <taxon>Pucciniales</taxon>
        <taxon>Pucciniaceae</taxon>
        <taxon>Puccinia</taxon>
    </lineage>
</organism>
<proteinExistence type="predicted"/>
<accession>A0ABY7CRI0</accession>
<gene>
    <name evidence="2" type="ORF">PtA15_8A778</name>
</gene>
<evidence type="ECO:0000256" key="1">
    <source>
        <dbReference type="SAM" id="MobiDB-lite"/>
    </source>
</evidence>
<feature type="compositionally biased region" description="Polar residues" evidence="1">
    <location>
        <begin position="45"/>
        <end position="61"/>
    </location>
</feature>
<protein>
    <recommendedName>
        <fullName evidence="4">SAM domain-containing protein</fullName>
    </recommendedName>
</protein>